<evidence type="ECO:0000313" key="3">
    <source>
        <dbReference type="Proteomes" id="UP000673691"/>
    </source>
</evidence>
<dbReference type="Proteomes" id="UP000673691">
    <property type="component" value="Unassembled WGS sequence"/>
</dbReference>
<organism evidence="2 3">
    <name type="scientific">Olpidium bornovanus</name>
    <dbReference type="NCBI Taxonomy" id="278681"/>
    <lineage>
        <taxon>Eukaryota</taxon>
        <taxon>Fungi</taxon>
        <taxon>Fungi incertae sedis</taxon>
        <taxon>Olpidiomycota</taxon>
        <taxon>Olpidiomycotina</taxon>
        <taxon>Olpidiomycetes</taxon>
        <taxon>Olpidiales</taxon>
        <taxon>Olpidiaceae</taxon>
        <taxon>Olpidium</taxon>
    </lineage>
</organism>
<sequence>MLAAATRERLSRSAPPLRHIVPSGTAEGTSGAVAAIRGCALLPLTEDASFVAVYGGVPLALSLFSLFFQSEPHLAERLRTRVRGAAVFARNRRARKLLPGAERKQERVVAPSRRLVGLAMPLRAPTPATAARCCAAAVSRTKAAQTHEEEGTIVRLRRPRQVRPPTRVSTSREKTVDGGSRVRRQVALLSNTSTCCFLGNIFGCPQNWRSLTSVGECLLRRSGSPDDKHPKTAEKKSTKTSVKFPISFIWKTPECIDAKQPEGGRRRFPEGYWRSTIVGGGSALTRARDAQPVGLCGTGLERAQLEEIQFWGVALRFTCFDWVPSLLVLADEARLDPILDEHERRFADEHLVLVGQAADARRGVHRVADDGVLEPLGGADETRDEH</sequence>
<keyword evidence="3" id="KW-1185">Reference proteome</keyword>
<name>A0A8H7ZMZ1_9FUNG</name>
<feature type="non-terminal residue" evidence="2">
    <location>
        <position position="386"/>
    </location>
</feature>
<feature type="compositionally biased region" description="Basic and acidic residues" evidence="1">
    <location>
        <begin position="1"/>
        <end position="11"/>
    </location>
</feature>
<accession>A0A8H7ZMZ1</accession>
<protein>
    <submittedName>
        <fullName evidence="2">Uncharacterized protein</fullName>
    </submittedName>
</protein>
<reference evidence="2 3" key="1">
    <citation type="journal article" name="Sci. Rep.">
        <title>Genome-scale phylogenetic analyses confirm Olpidium as the closest living zoosporic fungus to the non-flagellated, terrestrial fungi.</title>
        <authorList>
            <person name="Chang Y."/>
            <person name="Rochon D."/>
            <person name="Sekimoto S."/>
            <person name="Wang Y."/>
            <person name="Chovatia M."/>
            <person name="Sandor L."/>
            <person name="Salamov A."/>
            <person name="Grigoriev I.V."/>
            <person name="Stajich J.E."/>
            <person name="Spatafora J.W."/>
        </authorList>
    </citation>
    <scope>NUCLEOTIDE SEQUENCE [LARGE SCALE GENOMIC DNA]</scope>
    <source>
        <strain evidence="2">S191</strain>
    </source>
</reference>
<feature type="region of interest" description="Disordered" evidence="1">
    <location>
        <begin position="1"/>
        <end position="23"/>
    </location>
</feature>
<gene>
    <name evidence="2" type="ORF">BJ554DRAFT_4502</name>
</gene>
<dbReference type="AlphaFoldDB" id="A0A8H7ZMZ1"/>
<evidence type="ECO:0000313" key="2">
    <source>
        <dbReference type="EMBL" id="KAG5455913.1"/>
    </source>
</evidence>
<proteinExistence type="predicted"/>
<comment type="caution">
    <text evidence="2">The sequence shown here is derived from an EMBL/GenBank/DDBJ whole genome shotgun (WGS) entry which is preliminary data.</text>
</comment>
<evidence type="ECO:0000256" key="1">
    <source>
        <dbReference type="SAM" id="MobiDB-lite"/>
    </source>
</evidence>
<dbReference type="EMBL" id="JAEFCI010012582">
    <property type="protein sequence ID" value="KAG5455913.1"/>
    <property type="molecule type" value="Genomic_DNA"/>
</dbReference>